<dbReference type="Proteomes" id="UP000241158">
    <property type="component" value="Unassembled WGS sequence"/>
</dbReference>
<dbReference type="AlphaFoldDB" id="A0A2P7AZP5"/>
<organism evidence="2 3">
    <name type="scientific">Phyllobacterium endophyticum</name>
    <dbReference type="NCBI Taxonomy" id="1149773"/>
    <lineage>
        <taxon>Bacteria</taxon>
        <taxon>Pseudomonadati</taxon>
        <taxon>Pseudomonadota</taxon>
        <taxon>Alphaproteobacteria</taxon>
        <taxon>Hyphomicrobiales</taxon>
        <taxon>Phyllobacteriaceae</taxon>
        <taxon>Phyllobacterium</taxon>
    </lineage>
</organism>
<keyword evidence="1" id="KW-0812">Transmembrane</keyword>
<gene>
    <name evidence="2" type="ORF">CU100_02620</name>
</gene>
<feature type="transmembrane region" description="Helical" evidence="1">
    <location>
        <begin position="58"/>
        <end position="77"/>
    </location>
</feature>
<dbReference type="EMBL" id="PGGN01000001">
    <property type="protein sequence ID" value="PSH59682.1"/>
    <property type="molecule type" value="Genomic_DNA"/>
</dbReference>
<keyword evidence="1" id="KW-1133">Transmembrane helix</keyword>
<proteinExistence type="predicted"/>
<accession>A0A2P7AZP5</accession>
<name>A0A2P7AZP5_9HYPH</name>
<evidence type="ECO:0000313" key="2">
    <source>
        <dbReference type="EMBL" id="PSH59682.1"/>
    </source>
</evidence>
<keyword evidence="3" id="KW-1185">Reference proteome</keyword>
<keyword evidence="1" id="KW-0472">Membrane</keyword>
<evidence type="ECO:0000313" key="3">
    <source>
        <dbReference type="Proteomes" id="UP000241158"/>
    </source>
</evidence>
<comment type="caution">
    <text evidence="2">The sequence shown here is derived from an EMBL/GenBank/DDBJ whole genome shotgun (WGS) entry which is preliminary data.</text>
</comment>
<evidence type="ECO:0000256" key="1">
    <source>
        <dbReference type="SAM" id="Phobius"/>
    </source>
</evidence>
<protein>
    <submittedName>
        <fullName evidence="2">Uncharacterized protein</fullName>
    </submittedName>
</protein>
<sequence>MKPSAPRSVVLSMAPREACCALYKNKKNIALVTGRMAPMVNDFDEDDEDAWAVHNSQGWYVAVFATGVIVAVVLAYFF</sequence>
<reference evidence="3" key="1">
    <citation type="submission" date="2017-11" db="EMBL/GenBank/DDBJ databases">
        <authorList>
            <person name="Kuznetsova I."/>
            <person name="Sazanova A."/>
            <person name="Chirak E."/>
            <person name="Safronova V."/>
            <person name="Willems A."/>
        </authorList>
    </citation>
    <scope>NUCLEOTIDE SEQUENCE [LARGE SCALE GENOMIC DNA]</scope>
    <source>
        <strain evidence="3">PEPV15</strain>
    </source>
</reference>